<sequence length="895" mass="102803">MTRKFNYLAYLALALILLQQTSVLAQKIDNYKYTNQYDLIENTVKNENNFNGYTNYWHNNYNNVYRYGNLYKMEIPDIEKTILQSKVDIAEDFGIPGLVMQEGFINNLISDEYITLNEPSLKNLEEALEKNINVIVFVNPNSDVGEKVMAKLPKTNNWTNELTSHQFNAIDFVKINAFYLELNQTKLFVVSSKDKTTRNKFKTQIDNTEKVIKKYDFHKGWFGAFTLLNSVTITKGHPIEVIGTGMNEGNSWFVFDGYMDFLSKDEIAKWVKKVDLPIITDVGASNVFGAKDYEGFQIQQMYDAESWVKFAKEKEGYVFRQVYDTLADPYKYDGYFANEGNKEQIDNENVPFVLKTGALDKGALSSMVLFIEKGEKLSQKSLWNAILDRREVGVLEQGKMIGPATYRNALQMLVLDRIFLENYFGDPVNIVAEVKGYNLQVTITNTAKVPLSGTLEIALPPEIKIKGKSSVQINLDSKSSKTQYFNLEPEATATNNTNPIAVHYKYNGKKKSTLTMLDLPPAISVHRLLYSHAPKVSYPVTIHNFTNKSSFPVNIEVVNIKNERKVVFKTSQICNATMGTFKDLLFDLKLRAGNYKVKVSALGLNYTSQLGVGKAKGKPTLSEIDLNNDGVNEYRMENDSVQVTLLATGARVIEYIIKSRNDNILFKLWPEKAIDDKRSFRKRGYYPYGGFEDFLGQGSMETHQVYNSEIIKKEGDYVQVRMWTDYFGNRLEKTFTLYGNSPLLEIRFALTFINPEANMLGPQPILELGKKHWTEDVFMVPEFDGINEYRMKPEKYYGQAFDVKEGWNAGYDTEEDITFVGAFPVDQPLFLHMWMNHPRNRDAHHYYTEFQPWLPIFQKSTMYFSYYIWGAGGPWENGVQSLRDLNLISTRKTKL</sequence>
<gene>
    <name evidence="2" type="ORF">FF125_01710</name>
</gene>
<accession>A0A5B7TQL5</accession>
<evidence type="ECO:0000313" key="2">
    <source>
        <dbReference type="EMBL" id="QCX37217.1"/>
    </source>
</evidence>
<feature type="signal peptide" evidence="1">
    <location>
        <begin position="1"/>
        <end position="25"/>
    </location>
</feature>
<evidence type="ECO:0000313" key="3">
    <source>
        <dbReference type="Proteomes" id="UP000306229"/>
    </source>
</evidence>
<dbReference type="EMBL" id="CP040749">
    <property type="protein sequence ID" value="QCX37217.1"/>
    <property type="molecule type" value="Genomic_DNA"/>
</dbReference>
<dbReference type="AlphaFoldDB" id="A0A5B7TQL5"/>
<dbReference type="Proteomes" id="UP000306229">
    <property type="component" value="Chromosome"/>
</dbReference>
<dbReference type="RefSeq" id="WP_138948163.1">
    <property type="nucleotide sequence ID" value="NZ_CP040749.1"/>
</dbReference>
<name>A0A5B7TQL5_9FLAO</name>
<keyword evidence="3" id="KW-1185">Reference proteome</keyword>
<dbReference type="OrthoDB" id="1488268at2"/>
<dbReference type="KEGG" id="fbe:FF125_01710"/>
<organism evidence="2 3">
    <name type="scientific">Aureibaculum algae</name>
    <dbReference type="NCBI Taxonomy" id="2584122"/>
    <lineage>
        <taxon>Bacteria</taxon>
        <taxon>Pseudomonadati</taxon>
        <taxon>Bacteroidota</taxon>
        <taxon>Flavobacteriia</taxon>
        <taxon>Flavobacteriales</taxon>
        <taxon>Flavobacteriaceae</taxon>
        <taxon>Aureibaculum</taxon>
    </lineage>
</organism>
<feature type="chain" id="PRO_5022831053" evidence="1">
    <location>
        <begin position="26"/>
        <end position="895"/>
    </location>
</feature>
<evidence type="ECO:0000256" key="1">
    <source>
        <dbReference type="SAM" id="SignalP"/>
    </source>
</evidence>
<proteinExistence type="predicted"/>
<reference evidence="2 3" key="1">
    <citation type="submission" date="2019-05" db="EMBL/GenBank/DDBJ databases">
        <title>Algicella ahnfeltiae gen. nov., sp. nov., a novel marine bacterium of the family Flavobacteriaceae isolated from a red alga.</title>
        <authorList>
            <person name="Nedashkovskaya O.I."/>
            <person name="Kukhlevskiy A.D."/>
            <person name="Kim S.-G."/>
            <person name="Zhukova N.V."/>
            <person name="Mikhailov V.V."/>
        </authorList>
    </citation>
    <scope>NUCLEOTIDE SEQUENCE [LARGE SCALE GENOMIC DNA]</scope>
    <source>
        <strain evidence="2 3">10Alg115</strain>
    </source>
</reference>
<protein>
    <submittedName>
        <fullName evidence="2">Uncharacterized protein</fullName>
    </submittedName>
</protein>
<keyword evidence="1" id="KW-0732">Signal</keyword>